<evidence type="ECO:0000313" key="1">
    <source>
        <dbReference type="EMBL" id="MDX5933013.1"/>
    </source>
</evidence>
<dbReference type="EMBL" id="JAWXYB010000018">
    <property type="protein sequence ID" value="MDX5933013.1"/>
    <property type="molecule type" value="Genomic_DNA"/>
</dbReference>
<name>A0AAW9DVA1_ACIAO</name>
<accession>A0AAW9DVA1</accession>
<organism evidence="1 2">
    <name type="scientific">Acidiphilium acidophilum</name>
    <name type="common">Thiobacillus acidophilus</name>
    <dbReference type="NCBI Taxonomy" id="76588"/>
    <lineage>
        <taxon>Bacteria</taxon>
        <taxon>Pseudomonadati</taxon>
        <taxon>Pseudomonadota</taxon>
        <taxon>Alphaproteobacteria</taxon>
        <taxon>Acetobacterales</taxon>
        <taxon>Acidocellaceae</taxon>
        <taxon>Acidiphilium</taxon>
    </lineage>
</organism>
<keyword evidence="2" id="KW-1185">Reference proteome</keyword>
<proteinExistence type="predicted"/>
<protein>
    <submittedName>
        <fullName evidence="1">Uncharacterized protein</fullName>
    </submittedName>
</protein>
<comment type="caution">
    <text evidence="1">The sequence shown here is derived from an EMBL/GenBank/DDBJ whole genome shotgun (WGS) entry which is preliminary data.</text>
</comment>
<evidence type="ECO:0000313" key="2">
    <source>
        <dbReference type="Proteomes" id="UP001279553"/>
    </source>
</evidence>
<reference evidence="1 2" key="1">
    <citation type="submission" date="2023-11" db="EMBL/GenBank/DDBJ databases">
        <title>MicrobeMod: A computational toolkit for identifying prokaryotic methylation and restriction-modification with nanopore sequencing.</title>
        <authorList>
            <person name="Crits-Christoph A."/>
            <person name="Kang S.C."/>
            <person name="Lee H."/>
            <person name="Ostrov N."/>
        </authorList>
    </citation>
    <scope>NUCLEOTIDE SEQUENCE [LARGE SCALE GENOMIC DNA]</scope>
    <source>
        <strain evidence="1 2">DSMZ 700</strain>
    </source>
</reference>
<sequence length="69" mass="7977">MIAIDSETEAVLGLIDTKIWTRSDEFDATSARERTVEDKESMRFPLHRPETCSESNQFITDRCNSRIEP</sequence>
<dbReference type="AlphaFoldDB" id="A0AAW9DVA1"/>
<dbReference type="Proteomes" id="UP001279553">
    <property type="component" value="Unassembled WGS sequence"/>
</dbReference>
<gene>
    <name evidence="1" type="ORF">SIL87_19860</name>
</gene>